<dbReference type="EMBL" id="BJYL01000045">
    <property type="protein sequence ID" value="GEN84720.1"/>
    <property type="molecule type" value="Genomic_DNA"/>
</dbReference>
<comment type="caution">
    <text evidence="10">The sequence shown here is derived from an EMBL/GenBank/DDBJ whole genome shotgun (WGS) entry which is preliminary data.</text>
</comment>
<keyword evidence="2 8" id="KW-0808">Transferase</keyword>
<evidence type="ECO:0000313" key="11">
    <source>
        <dbReference type="Proteomes" id="UP000321901"/>
    </source>
</evidence>
<comment type="catalytic activity">
    <reaction evidence="7 8">
        <text>CMP + ATP = CDP + ADP</text>
        <dbReference type="Rhea" id="RHEA:11600"/>
        <dbReference type="ChEBI" id="CHEBI:30616"/>
        <dbReference type="ChEBI" id="CHEBI:58069"/>
        <dbReference type="ChEBI" id="CHEBI:60377"/>
        <dbReference type="ChEBI" id="CHEBI:456216"/>
        <dbReference type="EC" id="2.7.4.25"/>
    </reaction>
</comment>
<keyword evidence="5 8" id="KW-0067">ATP-binding</keyword>
<keyword evidence="3 8" id="KW-0547">Nucleotide-binding</keyword>
<keyword evidence="4 8" id="KW-0418">Kinase</keyword>
<dbReference type="GO" id="GO:0005829">
    <property type="term" value="C:cytosol"/>
    <property type="evidence" value="ECO:0007669"/>
    <property type="project" value="TreeGrafter"/>
</dbReference>
<comment type="subcellular location">
    <subcellularLocation>
        <location evidence="8">Cytoplasm</location>
    </subcellularLocation>
</comment>
<dbReference type="PANTHER" id="PTHR21299:SF2">
    <property type="entry name" value="CYTIDYLATE KINASE"/>
    <property type="match status" value="1"/>
</dbReference>
<dbReference type="GO" id="GO:0036431">
    <property type="term" value="F:dCMP kinase activity"/>
    <property type="evidence" value="ECO:0007669"/>
    <property type="project" value="InterPro"/>
</dbReference>
<evidence type="ECO:0000256" key="6">
    <source>
        <dbReference type="ARBA" id="ARBA00047615"/>
    </source>
</evidence>
<dbReference type="NCBIfam" id="TIGR00017">
    <property type="entry name" value="cmk"/>
    <property type="match status" value="1"/>
</dbReference>
<evidence type="ECO:0000256" key="7">
    <source>
        <dbReference type="ARBA" id="ARBA00048478"/>
    </source>
</evidence>
<keyword evidence="8" id="KW-0963">Cytoplasm</keyword>
<dbReference type="GO" id="GO:0015949">
    <property type="term" value="P:nucleobase-containing small molecule interconversion"/>
    <property type="evidence" value="ECO:0007669"/>
    <property type="project" value="TreeGrafter"/>
</dbReference>
<protein>
    <recommendedName>
        <fullName evidence="8">Cytidylate kinase</fullName>
        <shortName evidence="8">CK</shortName>
        <ecNumber evidence="8">2.7.4.25</ecNumber>
    </recommendedName>
    <alternativeName>
        <fullName evidence="8">Cytidine monophosphate kinase</fullName>
        <shortName evidence="8">CMP kinase</shortName>
    </alternativeName>
</protein>
<keyword evidence="11" id="KW-1185">Reference proteome</keyword>
<dbReference type="EC" id="2.7.4.25" evidence="8"/>
<dbReference type="OrthoDB" id="9807434at2"/>
<organism evidence="10 11">
    <name type="scientific">Sporosarcina luteola</name>
    <dbReference type="NCBI Taxonomy" id="582850"/>
    <lineage>
        <taxon>Bacteria</taxon>
        <taxon>Bacillati</taxon>
        <taxon>Bacillota</taxon>
        <taxon>Bacilli</taxon>
        <taxon>Bacillales</taxon>
        <taxon>Caryophanaceae</taxon>
        <taxon>Sporosarcina</taxon>
    </lineage>
</organism>
<dbReference type="SUPFAM" id="SSF52540">
    <property type="entry name" value="P-loop containing nucleoside triphosphate hydrolases"/>
    <property type="match status" value="1"/>
</dbReference>
<feature type="domain" description="Cytidylate kinase" evidence="9">
    <location>
        <begin position="7"/>
        <end position="220"/>
    </location>
</feature>
<comment type="similarity">
    <text evidence="1 8">Belongs to the cytidylate kinase family. Type 1 subfamily.</text>
</comment>
<dbReference type="PANTHER" id="PTHR21299">
    <property type="entry name" value="CYTIDYLATE KINASE/PANTOATE-BETA-ALANINE LIGASE"/>
    <property type="match status" value="1"/>
</dbReference>
<evidence type="ECO:0000256" key="1">
    <source>
        <dbReference type="ARBA" id="ARBA00009427"/>
    </source>
</evidence>
<dbReference type="InterPro" id="IPR027417">
    <property type="entry name" value="P-loop_NTPase"/>
</dbReference>
<dbReference type="InterPro" id="IPR003136">
    <property type="entry name" value="Cytidylate_kin"/>
</dbReference>
<reference evidence="10 11" key="1">
    <citation type="submission" date="2019-07" db="EMBL/GenBank/DDBJ databases">
        <title>Whole genome shotgun sequence of Sporosarcina luteola NBRC 105378.</title>
        <authorList>
            <person name="Hosoyama A."/>
            <person name="Uohara A."/>
            <person name="Ohji S."/>
            <person name="Ichikawa N."/>
        </authorList>
    </citation>
    <scope>NUCLEOTIDE SEQUENCE [LARGE SCALE GENOMIC DNA]</scope>
    <source>
        <strain evidence="10 11">NBRC 105378</strain>
    </source>
</reference>
<dbReference type="Gene3D" id="3.40.50.300">
    <property type="entry name" value="P-loop containing nucleotide triphosphate hydrolases"/>
    <property type="match status" value="1"/>
</dbReference>
<dbReference type="HAMAP" id="MF_00238">
    <property type="entry name" value="Cytidyl_kinase_type1"/>
    <property type="match status" value="1"/>
</dbReference>
<evidence type="ECO:0000256" key="4">
    <source>
        <dbReference type="ARBA" id="ARBA00022777"/>
    </source>
</evidence>
<dbReference type="GO" id="GO:0005524">
    <property type="term" value="F:ATP binding"/>
    <property type="evidence" value="ECO:0007669"/>
    <property type="project" value="UniProtKB-UniRule"/>
</dbReference>
<gene>
    <name evidence="8 10" type="primary">cmk</name>
    <name evidence="10" type="ORF">SLU01_30320</name>
</gene>
<dbReference type="AlphaFoldDB" id="A0A511ZB94"/>
<dbReference type="GO" id="GO:0006220">
    <property type="term" value="P:pyrimidine nucleotide metabolic process"/>
    <property type="evidence" value="ECO:0007669"/>
    <property type="project" value="UniProtKB-UniRule"/>
</dbReference>
<evidence type="ECO:0000256" key="5">
    <source>
        <dbReference type="ARBA" id="ARBA00022840"/>
    </source>
</evidence>
<evidence type="ECO:0000256" key="8">
    <source>
        <dbReference type="HAMAP-Rule" id="MF_00238"/>
    </source>
</evidence>
<dbReference type="Proteomes" id="UP000321901">
    <property type="component" value="Unassembled WGS sequence"/>
</dbReference>
<accession>A0A511ZB94</accession>
<sequence length="225" mass="24662">MLNGIIIAIDGPAAAGKSTIAKKVAQKLGFTYIDTGAMYRALTHKAIRSDINMDSDKDLGDLLLHTEILLIPKNGGQAVLIDGVDCSDEIRSQEVTSNVSKVAAHTTVRKLMIEKQRALAEGTGVVMDGRDIGTAVLPAAELKIFMTASVDERAERRFQENEKRGIHSSLSQLKEEIENRDRADSEREISPLKMADDAILVDTTSMSIDEVADKLIELAEKRMER</sequence>
<evidence type="ECO:0000256" key="2">
    <source>
        <dbReference type="ARBA" id="ARBA00022679"/>
    </source>
</evidence>
<dbReference type="InterPro" id="IPR011994">
    <property type="entry name" value="Cytidylate_kinase_dom"/>
</dbReference>
<feature type="binding site" evidence="8">
    <location>
        <begin position="11"/>
        <end position="19"/>
    </location>
    <ligand>
        <name>ATP</name>
        <dbReference type="ChEBI" id="CHEBI:30616"/>
    </ligand>
</feature>
<dbReference type="RefSeq" id="WP_147059836.1">
    <property type="nucleotide sequence ID" value="NZ_BJYL01000045.1"/>
</dbReference>
<comment type="catalytic activity">
    <reaction evidence="6 8">
        <text>dCMP + ATP = dCDP + ADP</text>
        <dbReference type="Rhea" id="RHEA:25094"/>
        <dbReference type="ChEBI" id="CHEBI:30616"/>
        <dbReference type="ChEBI" id="CHEBI:57566"/>
        <dbReference type="ChEBI" id="CHEBI:58593"/>
        <dbReference type="ChEBI" id="CHEBI:456216"/>
        <dbReference type="EC" id="2.7.4.25"/>
    </reaction>
</comment>
<proteinExistence type="inferred from homology"/>
<dbReference type="GO" id="GO:0036430">
    <property type="term" value="F:CMP kinase activity"/>
    <property type="evidence" value="ECO:0007669"/>
    <property type="project" value="RHEA"/>
</dbReference>
<dbReference type="CDD" id="cd02020">
    <property type="entry name" value="CMPK"/>
    <property type="match status" value="1"/>
</dbReference>
<dbReference type="Pfam" id="PF02224">
    <property type="entry name" value="Cytidylate_kin"/>
    <property type="match status" value="1"/>
</dbReference>
<name>A0A511ZB94_9BACL</name>
<evidence type="ECO:0000313" key="10">
    <source>
        <dbReference type="EMBL" id="GEN84720.1"/>
    </source>
</evidence>
<evidence type="ECO:0000256" key="3">
    <source>
        <dbReference type="ARBA" id="ARBA00022741"/>
    </source>
</evidence>
<evidence type="ECO:0000259" key="9">
    <source>
        <dbReference type="Pfam" id="PF02224"/>
    </source>
</evidence>